<keyword evidence="1" id="KW-0472">Membrane</keyword>
<keyword evidence="1" id="KW-0812">Transmembrane</keyword>
<sequence>MTALAPKPGLRQRFRWNHPELSLAILATSAWVAVVLLHLRAGHPVAHAPATHHRGAANSIGPPPFPYSVTVWFLMATAMMLPTVLPAARSIARNGKWKRRRRGPALFALGYLATWTAFGAVLLYAIRVAGPKSPDLLLVSAALLLAALWESTRWKRHFLRACHRIPPIPPDGPRADRACLRAGFRNGLHCMGSCAPMMLPMALAPHAAALPLMLFLTGLIWAEKSLTRAADHLRLFAGLLAAAALVLSAVALTA</sequence>
<organism evidence="2 3">
    <name type="scientific">Nocardia acididurans</name>
    <dbReference type="NCBI Taxonomy" id="2802282"/>
    <lineage>
        <taxon>Bacteria</taxon>
        <taxon>Bacillati</taxon>
        <taxon>Actinomycetota</taxon>
        <taxon>Actinomycetes</taxon>
        <taxon>Mycobacteriales</taxon>
        <taxon>Nocardiaceae</taxon>
        <taxon>Nocardia</taxon>
    </lineage>
</organism>
<feature type="transmembrane region" description="Helical" evidence="1">
    <location>
        <begin position="233"/>
        <end position="252"/>
    </location>
</feature>
<keyword evidence="3" id="KW-1185">Reference proteome</keyword>
<protein>
    <submittedName>
        <fullName evidence="2">DUF2182 domain-containing protein</fullName>
    </submittedName>
</protein>
<name>A0ABS1MGM6_9NOCA</name>
<feature type="transmembrane region" description="Helical" evidence="1">
    <location>
        <begin position="65"/>
        <end position="85"/>
    </location>
</feature>
<accession>A0ABS1MGM6</accession>
<dbReference type="InterPro" id="IPR018688">
    <property type="entry name" value="PpoB2-like"/>
</dbReference>
<evidence type="ECO:0000313" key="3">
    <source>
        <dbReference type="Proteomes" id="UP000602198"/>
    </source>
</evidence>
<dbReference type="RefSeq" id="WP_201957626.1">
    <property type="nucleotide sequence ID" value="NZ_JAERRJ010000020.1"/>
</dbReference>
<gene>
    <name evidence="2" type="ORF">JK358_36000</name>
</gene>
<feature type="transmembrane region" description="Helical" evidence="1">
    <location>
        <begin position="106"/>
        <end position="126"/>
    </location>
</feature>
<keyword evidence="1" id="KW-1133">Transmembrane helix</keyword>
<evidence type="ECO:0000256" key="1">
    <source>
        <dbReference type="SAM" id="Phobius"/>
    </source>
</evidence>
<evidence type="ECO:0000313" key="2">
    <source>
        <dbReference type="EMBL" id="MBL1079820.1"/>
    </source>
</evidence>
<feature type="transmembrane region" description="Helical" evidence="1">
    <location>
        <begin position="21"/>
        <end position="39"/>
    </location>
</feature>
<feature type="transmembrane region" description="Helical" evidence="1">
    <location>
        <begin position="201"/>
        <end position="221"/>
    </location>
</feature>
<proteinExistence type="predicted"/>
<dbReference type="Pfam" id="PF09948">
    <property type="entry name" value="PpoB2"/>
    <property type="match status" value="1"/>
</dbReference>
<comment type="caution">
    <text evidence="2">The sequence shown here is derived from an EMBL/GenBank/DDBJ whole genome shotgun (WGS) entry which is preliminary data.</text>
</comment>
<dbReference type="Proteomes" id="UP000602198">
    <property type="component" value="Unassembled WGS sequence"/>
</dbReference>
<dbReference type="EMBL" id="JAERRJ010000020">
    <property type="protein sequence ID" value="MBL1079820.1"/>
    <property type="molecule type" value="Genomic_DNA"/>
</dbReference>
<reference evidence="2 3" key="1">
    <citation type="submission" date="2021-01" db="EMBL/GenBank/DDBJ databases">
        <title>WGS of actinomycetes isolated from Thailand.</title>
        <authorList>
            <person name="Thawai C."/>
        </authorList>
    </citation>
    <scope>NUCLEOTIDE SEQUENCE [LARGE SCALE GENOMIC DNA]</scope>
    <source>
        <strain evidence="2 3">LPG 2</strain>
    </source>
</reference>